<dbReference type="EMBL" id="KN832871">
    <property type="protein sequence ID" value="KIN05947.1"/>
    <property type="molecule type" value="Genomic_DNA"/>
</dbReference>
<feature type="domain" description="Bacteriophage T5 Orf172 DNA-binding" evidence="2">
    <location>
        <begin position="255"/>
        <end position="365"/>
    </location>
</feature>
<feature type="compositionally biased region" description="Basic and acidic residues" evidence="1">
    <location>
        <begin position="100"/>
        <end position="116"/>
    </location>
</feature>
<evidence type="ECO:0000313" key="4">
    <source>
        <dbReference type="Proteomes" id="UP000054321"/>
    </source>
</evidence>
<dbReference type="STRING" id="913774.A0A0C3HUM3"/>
<gene>
    <name evidence="3" type="ORF">OIDMADRAFT_154582</name>
</gene>
<dbReference type="Pfam" id="PF10544">
    <property type="entry name" value="T5orf172"/>
    <property type="match status" value="1"/>
</dbReference>
<evidence type="ECO:0000256" key="1">
    <source>
        <dbReference type="SAM" id="MobiDB-lite"/>
    </source>
</evidence>
<dbReference type="HOGENOM" id="CLU_024511_1_0_1"/>
<reference evidence="3 4" key="1">
    <citation type="submission" date="2014-04" db="EMBL/GenBank/DDBJ databases">
        <authorList>
            <consortium name="DOE Joint Genome Institute"/>
            <person name="Kuo A."/>
            <person name="Martino E."/>
            <person name="Perotto S."/>
            <person name="Kohler A."/>
            <person name="Nagy L.G."/>
            <person name="Floudas D."/>
            <person name="Copeland A."/>
            <person name="Barry K.W."/>
            <person name="Cichocki N."/>
            <person name="Veneault-Fourrey C."/>
            <person name="LaButti K."/>
            <person name="Lindquist E.A."/>
            <person name="Lipzen A."/>
            <person name="Lundell T."/>
            <person name="Morin E."/>
            <person name="Murat C."/>
            <person name="Sun H."/>
            <person name="Tunlid A."/>
            <person name="Henrissat B."/>
            <person name="Grigoriev I.V."/>
            <person name="Hibbett D.S."/>
            <person name="Martin F."/>
            <person name="Nordberg H.P."/>
            <person name="Cantor M.N."/>
            <person name="Hua S.X."/>
        </authorList>
    </citation>
    <scope>NUCLEOTIDE SEQUENCE [LARGE SCALE GENOMIC DNA]</scope>
    <source>
        <strain evidence="3 4">Zn</strain>
    </source>
</reference>
<sequence length="371" mass="41595">MPFIPHTPESILPRSDSKNPAATCRGLTANGRPCRRPVRKAAQFPSSSGPEVFCWQHRDQHVQASPQGLQSTSIRERTSVDSLVARLGLLEVEKRKSRKPVSDPEKLKTGQKDPHRPKPKRPTSRSTLALLCCIGDVDRGKAPRPVKPSPHNVPKSRMPDEQLHRPKIARGPSSRELLSLIPSSLSPQTTALLLAELAKPVSDFDEEGYIYMFWLTPDSLPSTPPSEAAPSLLSPPETSRRTSDVLSSFASTAADKKTILLKIGRTGNVQRRLNQWTRQCGYNLSLIRYYPYHPYLSSTSVDAPTTPKKVPNVHKVERLIHIELANRRALGSGRCARCGKEHREWFEVEARRTGVKAIDEVVRRWVDWAER</sequence>
<feature type="region of interest" description="Disordered" evidence="1">
    <location>
        <begin position="1"/>
        <end position="20"/>
    </location>
</feature>
<dbReference type="InterPro" id="IPR018306">
    <property type="entry name" value="Phage_T5_Orf172_DNA-bd"/>
</dbReference>
<proteinExistence type="predicted"/>
<feature type="region of interest" description="Disordered" evidence="1">
    <location>
        <begin position="95"/>
        <end position="125"/>
    </location>
</feature>
<dbReference type="Proteomes" id="UP000054321">
    <property type="component" value="Unassembled WGS sequence"/>
</dbReference>
<reference evidence="4" key="2">
    <citation type="submission" date="2015-01" db="EMBL/GenBank/DDBJ databases">
        <title>Evolutionary Origins and Diversification of the Mycorrhizal Mutualists.</title>
        <authorList>
            <consortium name="DOE Joint Genome Institute"/>
            <consortium name="Mycorrhizal Genomics Consortium"/>
            <person name="Kohler A."/>
            <person name="Kuo A."/>
            <person name="Nagy L.G."/>
            <person name="Floudas D."/>
            <person name="Copeland A."/>
            <person name="Barry K.W."/>
            <person name="Cichocki N."/>
            <person name="Veneault-Fourrey C."/>
            <person name="LaButti K."/>
            <person name="Lindquist E.A."/>
            <person name="Lipzen A."/>
            <person name="Lundell T."/>
            <person name="Morin E."/>
            <person name="Murat C."/>
            <person name="Riley R."/>
            <person name="Ohm R."/>
            <person name="Sun H."/>
            <person name="Tunlid A."/>
            <person name="Henrissat B."/>
            <person name="Grigoriev I.V."/>
            <person name="Hibbett D.S."/>
            <person name="Martin F."/>
        </authorList>
    </citation>
    <scope>NUCLEOTIDE SEQUENCE [LARGE SCALE GENOMIC DNA]</scope>
    <source>
        <strain evidence="4">Zn</strain>
    </source>
</reference>
<evidence type="ECO:0000259" key="2">
    <source>
        <dbReference type="SMART" id="SM00974"/>
    </source>
</evidence>
<name>A0A0C3HUM3_OIDMZ</name>
<dbReference type="InterPro" id="IPR053006">
    <property type="entry name" value="Meiosis_regulatory"/>
</dbReference>
<dbReference type="OrthoDB" id="2417614at2759"/>
<accession>A0A0C3HUM3</accession>
<dbReference type="InParanoid" id="A0A0C3HUM3"/>
<dbReference type="PANTHER" id="PTHR28094">
    <property type="entry name" value="MEIOTICALLY UP-REGULATED GENE 113 PROTEIN"/>
    <property type="match status" value="1"/>
</dbReference>
<evidence type="ECO:0000313" key="3">
    <source>
        <dbReference type="EMBL" id="KIN05947.1"/>
    </source>
</evidence>
<dbReference type="SMART" id="SM00974">
    <property type="entry name" value="T5orf172"/>
    <property type="match status" value="1"/>
</dbReference>
<organism evidence="3 4">
    <name type="scientific">Oidiodendron maius (strain Zn)</name>
    <dbReference type="NCBI Taxonomy" id="913774"/>
    <lineage>
        <taxon>Eukaryota</taxon>
        <taxon>Fungi</taxon>
        <taxon>Dikarya</taxon>
        <taxon>Ascomycota</taxon>
        <taxon>Pezizomycotina</taxon>
        <taxon>Leotiomycetes</taxon>
        <taxon>Leotiomycetes incertae sedis</taxon>
        <taxon>Myxotrichaceae</taxon>
        <taxon>Oidiodendron</taxon>
    </lineage>
</organism>
<feature type="region of interest" description="Disordered" evidence="1">
    <location>
        <begin position="139"/>
        <end position="164"/>
    </location>
</feature>
<dbReference type="AlphaFoldDB" id="A0A0C3HUM3"/>
<keyword evidence="4" id="KW-1185">Reference proteome</keyword>
<protein>
    <recommendedName>
        <fullName evidence="2">Bacteriophage T5 Orf172 DNA-binding domain-containing protein</fullName>
    </recommendedName>
</protein>
<dbReference type="PANTHER" id="PTHR28094:SF2">
    <property type="entry name" value="BACTERIOPHAGE T5 ORF172 DNA-BINDING DOMAIN-CONTAINING PROTEIN"/>
    <property type="match status" value="1"/>
</dbReference>